<name>A0A7W7KCT9_9SPHN</name>
<feature type="transmembrane region" description="Helical" evidence="1">
    <location>
        <begin position="18"/>
        <end position="36"/>
    </location>
</feature>
<dbReference type="EMBL" id="JACHLR010000022">
    <property type="protein sequence ID" value="MBB4860474.1"/>
    <property type="molecule type" value="Genomic_DNA"/>
</dbReference>
<keyword evidence="3" id="KW-1185">Reference proteome</keyword>
<feature type="transmembrane region" description="Helical" evidence="1">
    <location>
        <begin position="196"/>
        <end position="214"/>
    </location>
</feature>
<dbReference type="InterPro" id="IPR009781">
    <property type="entry name" value="DUF1345"/>
</dbReference>
<accession>A0A7W7KCT9</accession>
<dbReference type="AlphaFoldDB" id="A0A7W7KCT9"/>
<dbReference type="RefSeq" id="WP_312857122.1">
    <property type="nucleotide sequence ID" value="NZ_JACHLR010000022.1"/>
</dbReference>
<feature type="transmembrane region" description="Helical" evidence="1">
    <location>
        <begin position="42"/>
        <end position="61"/>
    </location>
</feature>
<feature type="transmembrane region" description="Helical" evidence="1">
    <location>
        <begin position="113"/>
        <end position="133"/>
    </location>
</feature>
<sequence length="216" mass="23244">MADGGGGLARLGAGHPRYRLFLVVLVLTSVLLSLMAKIDIAILLGFDLAALVFILSCVNLWRGGKPDEMRMEAKRDDAGQFLLLVLTAVISTVVLTALGILLLDKQGLDALHIVLLVATLLASWTFANLVYAFHYARLFYSRGSGGDQGGLDFPGDCEPEFADFVNFAFVIGMTCQTADITITHCAMRRISTFHGLFAFAFNLGILALTVNVLASS</sequence>
<organism evidence="2 3">
    <name type="scientific">Novosphingobium chloroacetimidivorans</name>
    <dbReference type="NCBI Taxonomy" id="1428314"/>
    <lineage>
        <taxon>Bacteria</taxon>
        <taxon>Pseudomonadati</taxon>
        <taxon>Pseudomonadota</taxon>
        <taxon>Alphaproteobacteria</taxon>
        <taxon>Sphingomonadales</taxon>
        <taxon>Sphingomonadaceae</taxon>
        <taxon>Novosphingobium</taxon>
    </lineage>
</organism>
<evidence type="ECO:0000256" key="1">
    <source>
        <dbReference type="SAM" id="Phobius"/>
    </source>
</evidence>
<reference evidence="2 3" key="1">
    <citation type="submission" date="2020-08" db="EMBL/GenBank/DDBJ databases">
        <title>Functional genomics of gut bacteria from endangered species of beetles.</title>
        <authorList>
            <person name="Carlos-Shanley C."/>
        </authorList>
    </citation>
    <scope>NUCLEOTIDE SEQUENCE [LARGE SCALE GENOMIC DNA]</scope>
    <source>
        <strain evidence="2 3">S00245</strain>
    </source>
</reference>
<evidence type="ECO:0000313" key="2">
    <source>
        <dbReference type="EMBL" id="MBB4860474.1"/>
    </source>
</evidence>
<evidence type="ECO:0000313" key="3">
    <source>
        <dbReference type="Proteomes" id="UP000555448"/>
    </source>
</evidence>
<protein>
    <submittedName>
        <fullName evidence="2">Putative membrane protein</fullName>
    </submittedName>
</protein>
<keyword evidence="1" id="KW-0812">Transmembrane</keyword>
<keyword evidence="1" id="KW-1133">Transmembrane helix</keyword>
<dbReference type="Pfam" id="PF07077">
    <property type="entry name" value="DUF1345"/>
    <property type="match status" value="1"/>
</dbReference>
<keyword evidence="1" id="KW-0472">Membrane</keyword>
<proteinExistence type="predicted"/>
<gene>
    <name evidence="2" type="ORF">HNO88_003817</name>
</gene>
<comment type="caution">
    <text evidence="2">The sequence shown here is derived from an EMBL/GenBank/DDBJ whole genome shotgun (WGS) entry which is preliminary data.</text>
</comment>
<feature type="transmembrane region" description="Helical" evidence="1">
    <location>
        <begin position="81"/>
        <end position="101"/>
    </location>
</feature>
<dbReference type="Proteomes" id="UP000555448">
    <property type="component" value="Unassembled WGS sequence"/>
</dbReference>